<gene>
    <name evidence="1" type="ORF">ACMD2_11478</name>
</gene>
<evidence type="ECO:0000313" key="1">
    <source>
        <dbReference type="EMBL" id="OAY81043.1"/>
    </source>
</evidence>
<protein>
    <submittedName>
        <fullName evidence="1">Uncharacterized protein</fullName>
    </submittedName>
</protein>
<dbReference type="AlphaFoldDB" id="A0A199VVM0"/>
<accession>A0A199VVM0</accession>
<proteinExistence type="predicted"/>
<comment type="caution">
    <text evidence="1">The sequence shown here is derived from an EMBL/GenBank/DDBJ whole genome shotgun (WGS) entry which is preliminary data.</text>
</comment>
<organism evidence="1 2">
    <name type="scientific">Ananas comosus</name>
    <name type="common">Pineapple</name>
    <name type="synonym">Ananas ananas</name>
    <dbReference type="NCBI Taxonomy" id="4615"/>
    <lineage>
        <taxon>Eukaryota</taxon>
        <taxon>Viridiplantae</taxon>
        <taxon>Streptophyta</taxon>
        <taxon>Embryophyta</taxon>
        <taxon>Tracheophyta</taxon>
        <taxon>Spermatophyta</taxon>
        <taxon>Magnoliopsida</taxon>
        <taxon>Liliopsida</taxon>
        <taxon>Poales</taxon>
        <taxon>Bromeliaceae</taxon>
        <taxon>Bromelioideae</taxon>
        <taxon>Ananas</taxon>
    </lineage>
</organism>
<dbReference type="Proteomes" id="UP000092600">
    <property type="component" value="Unassembled WGS sequence"/>
</dbReference>
<name>A0A199VVM0_ANACO</name>
<reference evidence="1 2" key="1">
    <citation type="journal article" date="2016" name="DNA Res.">
        <title>The draft genome of MD-2 pineapple using hybrid error correction of long reads.</title>
        <authorList>
            <person name="Redwan R.M."/>
            <person name="Saidin A."/>
            <person name="Kumar S.V."/>
        </authorList>
    </citation>
    <scope>NUCLEOTIDE SEQUENCE [LARGE SCALE GENOMIC DNA]</scope>
    <source>
        <strain evidence="2">cv. MD2</strain>
        <tissue evidence="1">Leaf</tissue>
    </source>
</reference>
<dbReference type="EMBL" id="LSRQ01000754">
    <property type="protein sequence ID" value="OAY81043.1"/>
    <property type="molecule type" value="Genomic_DNA"/>
</dbReference>
<sequence length="59" mass="7184">MERTEKHHFLMNFRMGETSLSRLFIFDERNTSRVTISITKREVACYSLIHLADEFRYKK</sequence>
<evidence type="ECO:0000313" key="2">
    <source>
        <dbReference type="Proteomes" id="UP000092600"/>
    </source>
</evidence>